<feature type="transmembrane region" description="Helical" evidence="9">
    <location>
        <begin position="28"/>
        <end position="46"/>
    </location>
</feature>
<feature type="transmembrane region" description="Helical" evidence="9">
    <location>
        <begin position="117"/>
        <end position="135"/>
    </location>
</feature>
<proteinExistence type="inferred from homology"/>
<accession>A0A8J6Y444</accession>
<dbReference type="Gene3D" id="1.20.120.1780">
    <property type="entry name" value="UbiA prenyltransferase"/>
    <property type="match status" value="1"/>
</dbReference>
<dbReference type="GO" id="GO:0005886">
    <property type="term" value="C:plasma membrane"/>
    <property type="evidence" value="ECO:0007669"/>
    <property type="project" value="TreeGrafter"/>
</dbReference>
<keyword evidence="7 9" id="KW-1133">Transmembrane helix</keyword>
<dbReference type="EMBL" id="JACXWA010000062">
    <property type="protein sequence ID" value="MBD3870463.1"/>
    <property type="molecule type" value="Genomic_DNA"/>
</dbReference>
<evidence type="ECO:0000256" key="2">
    <source>
        <dbReference type="ARBA" id="ARBA00004141"/>
    </source>
</evidence>
<keyword evidence="5" id="KW-0808">Transferase</keyword>
<evidence type="ECO:0000256" key="8">
    <source>
        <dbReference type="ARBA" id="ARBA00023136"/>
    </source>
</evidence>
<dbReference type="InterPro" id="IPR000537">
    <property type="entry name" value="UbiA_prenyltransferase"/>
</dbReference>
<evidence type="ECO:0000256" key="4">
    <source>
        <dbReference type="ARBA" id="ARBA00022475"/>
    </source>
</evidence>
<comment type="caution">
    <text evidence="10">The sequence shown here is derived from an EMBL/GenBank/DDBJ whole genome shotgun (WGS) entry which is preliminary data.</text>
</comment>
<comment type="similarity">
    <text evidence="3">Belongs to the UbiA prenyltransferase family.</text>
</comment>
<evidence type="ECO:0000256" key="1">
    <source>
        <dbReference type="ARBA" id="ARBA00001946"/>
    </source>
</evidence>
<feature type="transmembrane region" description="Helical" evidence="9">
    <location>
        <begin position="170"/>
        <end position="190"/>
    </location>
</feature>
<reference evidence="10 11" key="1">
    <citation type="submission" date="2020-08" db="EMBL/GenBank/DDBJ databases">
        <title>Acidobacteriota in marine sediments use diverse sulfur dissimilation pathways.</title>
        <authorList>
            <person name="Wasmund K."/>
        </authorList>
    </citation>
    <scope>NUCLEOTIDE SEQUENCE [LARGE SCALE GENOMIC DNA]</scope>
    <source>
        <strain evidence="10">MAG AM3-A</strain>
    </source>
</reference>
<dbReference type="InterPro" id="IPR039653">
    <property type="entry name" value="Prenyltransferase"/>
</dbReference>
<dbReference type="InterPro" id="IPR044878">
    <property type="entry name" value="UbiA_sf"/>
</dbReference>
<feature type="transmembrane region" description="Helical" evidence="9">
    <location>
        <begin position="223"/>
        <end position="256"/>
    </location>
</feature>
<evidence type="ECO:0000256" key="6">
    <source>
        <dbReference type="ARBA" id="ARBA00022692"/>
    </source>
</evidence>
<keyword evidence="8 9" id="KW-0472">Membrane</keyword>
<feature type="transmembrane region" description="Helical" evidence="9">
    <location>
        <begin position="94"/>
        <end position="111"/>
    </location>
</feature>
<evidence type="ECO:0000256" key="7">
    <source>
        <dbReference type="ARBA" id="ARBA00022989"/>
    </source>
</evidence>
<feature type="transmembrane region" description="Helical" evidence="9">
    <location>
        <begin position="52"/>
        <end position="73"/>
    </location>
</feature>
<protein>
    <submittedName>
        <fullName evidence="10">UbiA family prenyltransferase</fullName>
    </submittedName>
</protein>
<dbReference type="NCBIfam" id="TIGR01475">
    <property type="entry name" value="ubiA_other"/>
    <property type="match status" value="1"/>
</dbReference>
<feature type="transmembrane region" description="Helical" evidence="9">
    <location>
        <begin position="271"/>
        <end position="291"/>
    </location>
</feature>
<gene>
    <name evidence="10" type="ORF">IFJ97_03790</name>
</gene>
<dbReference type="GO" id="GO:0016765">
    <property type="term" value="F:transferase activity, transferring alkyl or aryl (other than methyl) groups"/>
    <property type="evidence" value="ECO:0007669"/>
    <property type="project" value="InterPro"/>
</dbReference>
<evidence type="ECO:0000313" key="11">
    <source>
        <dbReference type="Proteomes" id="UP000598633"/>
    </source>
</evidence>
<dbReference type="Proteomes" id="UP000598633">
    <property type="component" value="Unassembled WGS sequence"/>
</dbReference>
<dbReference type="Gene3D" id="1.10.357.140">
    <property type="entry name" value="UbiA prenyltransferase"/>
    <property type="match status" value="1"/>
</dbReference>
<comment type="subcellular location">
    <subcellularLocation>
        <location evidence="2">Membrane</location>
        <topology evidence="2">Multi-pass membrane protein</topology>
    </subcellularLocation>
</comment>
<keyword evidence="4" id="KW-1003">Cell membrane</keyword>
<comment type="cofactor">
    <cofactor evidence="1">
        <name>Mg(2+)</name>
        <dbReference type="ChEBI" id="CHEBI:18420"/>
    </cofactor>
</comment>
<evidence type="ECO:0000256" key="5">
    <source>
        <dbReference type="ARBA" id="ARBA00022679"/>
    </source>
</evidence>
<keyword evidence="6 9" id="KW-0812">Transmembrane</keyword>
<dbReference type="InterPro" id="IPR006371">
    <property type="entry name" value="Polyprenyltransferase_UbiA-li"/>
</dbReference>
<dbReference type="CDD" id="cd13959">
    <property type="entry name" value="PT_UbiA_COQ2"/>
    <property type="match status" value="1"/>
</dbReference>
<feature type="transmembrane region" description="Helical" evidence="9">
    <location>
        <begin position="147"/>
        <end position="164"/>
    </location>
</feature>
<dbReference type="GO" id="GO:0006744">
    <property type="term" value="P:ubiquinone biosynthetic process"/>
    <property type="evidence" value="ECO:0007669"/>
    <property type="project" value="TreeGrafter"/>
</dbReference>
<evidence type="ECO:0000256" key="9">
    <source>
        <dbReference type="SAM" id="Phobius"/>
    </source>
</evidence>
<dbReference type="PANTHER" id="PTHR11048">
    <property type="entry name" value="PRENYLTRANSFERASES"/>
    <property type="match status" value="1"/>
</dbReference>
<dbReference type="PANTHER" id="PTHR11048:SF28">
    <property type="entry name" value="4-HYDROXYBENZOATE POLYPRENYLTRANSFERASE, MITOCHONDRIAL"/>
    <property type="match status" value="1"/>
</dbReference>
<organism evidence="10 11">
    <name type="scientific">Candidatus Sulfomarinibacter kjeldsenii</name>
    <dbReference type="NCBI Taxonomy" id="2885994"/>
    <lineage>
        <taxon>Bacteria</taxon>
        <taxon>Pseudomonadati</taxon>
        <taxon>Acidobacteriota</taxon>
        <taxon>Thermoanaerobaculia</taxon>
        <taxon>Thermoanaerobaculales</taxon>
        <taxon>Candidatus Sulfomarinibacteraceae</taxon>
        <taxon>Candidatus Sulfomarinibacter</taxon>
    </lineage>
</organism>
<sequence length="296" mass="31139">MAGLTGSTGRILAGLRETGEMVAFKHTVFALPFAVISIITAAAPGWPTAHTWLWVAVAMVSARTAAMAFNRLADHRIDIDNPRTAGRALPAGRLSRNFAWAITGFSAALFLFAAASLNSLCLVLAPPSLAVLLGYSYAKRFTATSHLWLGLALGIAPVGAWIAVTGKVEWPALVLAGAVALWVAGFDVIYSLQDEDFDRQQALHSLPARVGGRRALAIARGFHLLAFAGFLAFALAAGGGAIRLLAVAVAGLLLAWQHRLIRADDLHSVDAAFFTTNGALAMVVCILFVVAKLMAA</sequence>
<dbReference type="Pfam" id="PF01040">
    <property type="entry name" value="UbiA"/>
    <property type="match status" value="1"/>
</dbReference>
<dbReference type="AlphaFoldDB" id="A0A8J6Y444"/>
<dbReference type="FunFam" id="1.10.357.140:FF:000008">
    <property type="entry name" value="4-hydroxybenzoate octaprenyltransferase"/>
    <property type="match status" value="1"/>
</dbReference>
<evidence type="ECO:0000313" key="10">
    <source>
        <dbReference type="EMBL" id="MBD3870463.1"/>
    </source>
</evidence>
<name>A0A8J6Y444_9BACT</name>
<evidence type="ECO:0000256" key="3">
    <source>
        <dbReference type="ARBA" id="ARBA00005985"/>
    </source>
</evidence>